<dbReference type="PANTHER" id="PTHR10519:SF46">
    <property type="entry name" value="METABOTROPIC GABA-B RECEPTOR SUBTYPE 3, ISOFORM A"/>
    <property type="match status" value="1"/>
</dbReference>
<keyword evidence="6" id="KW-0675">Receptor</keyword>
<keyword evidence="2 9" id="KW-0812">Transmembrane</keyword>
<feature type="domain" description="G-protein coupled receptors family 3 profile" evidence="10">
    <location>
        <begin position="2"/>
        <end position="83"/>
    </location>
</feature>
<dbReference type="AlphaFoldDB" id="A0A653BIF7"/>
<keyword evidence="8" id="KW-0807">Transducer</keyword>
<dbReference type="GO" id="GO:0038039">
    <property type="term" value="C:G protein-coupled receptor heterodimeric complex"/>
    <property type="evidence" value="ECO:0007669"/>
    <property type="project" value="TreeGrafter"/>
</dbReference>
<dbReference type="PRINTS" id="PR01176">
    <property type="entry name" value="GABABRECEPTR"/>
</dbReference>
<organism evidence="11 12">
    <name type="scientific">Callosobruchus maculatus</name>
    <name type="common">Southern cowpea weevil</name>
    <name type="synonym">Pulse bruchid</name>
    <dbReference type="NCBI Taxonomy" id="64391"/>
    <lineage>
        <taxon>Eukaryota</taxon>
        <taxon>Metazoa</taxon>
        <taxon>Ecdysozoa</taxon>
        <taxon>Arthropoda</taxon>
        <taxon>Hexapoda</taxon>
        <taxon>Insecta</taxon>
        <taxon>Pterygota</taxon>
        <taxon>Neoptera</taxon>
        <taxon>Endopterygota</taxon>
        <taxon>Coleoptera</taxon>
        <taxon>Polyphaga</taxon>
        <taxon>Cucujiformia</taxon>
        <taxon>Chrysomeloidea</taxon>
        <taxon>Chrysomelidae</taxon>
        <taxon>Bruchinae</taxon>
        <taxon>Bruchini</taxon>
        <taxon>Callosobruchus</taxon>
    </lineage>
</organism>
<feature type="transmembrane region" description="Helical" evidence="9">
    <location>
        <begin position="33"/>
        <end position="52"/>
    </location>
</feature>
<keyword evidence="12" id="KW-1185">Reference proteome</keyword>
<feature type="transmembrane region" description="Helical" evidence="9">
    <location>
        <begin position="6"/>
        <end position="21"/>
    </location>
</feature>
<keyword evidence="3 9" id="KW-1133">Transmembrane helix</keyword>
<keyword evidence="5 9" id="KW-0472">Membrane</keyword>
<dbReference type="InterPro" id="IPR017978">
    <property type="entry name" value="GPCR_3_C"/>
</dbReference>
<evidence type="ECO:0000259" key="10">
    <source>
        <dbReference type="Pfam" id="PF00003"/>
    </source>
</evidence>
<evidence type="ECO:0000256" key="6">
    <source>
        <dbReference type="ARBA" id="ARBA00023170"/>
    </source>
</evidence>
<evidence type="ECO:0000256" key="1">
    <source>
        <dbReference type="ARBA" id="ARBA00004141"/>
    </source>
</evidence>
<keyword evidence="4" id="KW-0297">G-protein coupled receptor</keyword>
<keyword evidence="7" id="KW-0325">Glycoprotein</keyword>
<dbReference type="GO" id="GO:0004965">
    <property type="term" value="F:G protein-coupled GABA receptor activity"/>
    <property type="evidence" value="ECO:0007669"/>
    <property type="project" value="InterPro"/>
</dbReference>
<evidence type="ECO:0000256" key="8">
    <source>
        <dbReference type="ARBA" id="ARBA00023224"/>
    </source>
</evidence>
<dbReference type="InterPro" id="IPR002455">
    <property type="entry name" value="GPCR3_GABA-B"/>
</dbReference>
<reference evidence="11 12" key="1">
    <citation type="submission" date="2019-01" db="EMBL/GenBank/DDBJ databases">
        <authorList>
            <person name="Sayadi A."/>
        </authorList>
    </citation>
    <scope>NUCLEOTIDE SEQUENCE [LARGE SCALE GENOMIC DNA]</scope>
</reference>
<dbReference type="Pfam" id="PF00003">
    <property type="entry name" value="7tm_3"/>
    <property type="match status" value="1"/>
</dbReference>
<dbReference type="PANTHER" id="PTHR10519">
    <property type="entry name" value="GABA-B RECEPTOR"/>
    <property type="match status" value="1"/>
</dbReference>
<evidence type="ECO:0000256" key="5">
    <source>
        <dbReference type="ARBA" id="ARBA00023136"/>
    </source>
</evidence>
<dbReference type="GO" id="GO:0007214">
    <property type="term" value="P:gamma-aminobutyric acid signaling pathway"/>
    <property type="evidence" value="ECO:0007669"/>
    <property type="project" value="TreeGrafter"/>
</dbReference>
<dbReference type="OrthoDB" id="411630at2759"/>
<evidence type="ECO:0000313" key="12">
    <source>
        <dbReference type="Proteomes" id="UP000410492"/>
    </source>
</evidence>
<evidence type="ECO:0000256" key="3">
    <source>
        <dbReference type="ARBA" id="ARBA00022989"/>
    </source>
</evidence>
<comment type="subcellular location">
    <subcellularLocation>
        <location evidence="1">Membrane</location>
        <topology evidence="1">Multi-pass membrane protein</topology>
    </subcellularLocation>
</comment>
<evidence type="ECO:0000256" key="4">
    <source>
        <dbReference type="ARBA" id="ARBA00023040"/>
    </source>
</evidence>
<sequence>MVSLVGIGISFIFLCINLYFRKLRTLKLSSPKLNNVAVIGCILVYCSVILLGINNTTIKSNVHFSKLCFAKVYLLSAGFSLTLVRC</sequence>
<dbReference type="Proteomes" id="UP000410492">
    <property type="component" value="Unassembled WGS sequence"/>
</dbReference>
<accession>A0A653BIF7</accession>
<evidence type="ECO:0000256" key="2">
    <source>
        <dbReference type="ARBA" id="ARBA00022692"/>
    </source>
</evidence>
<protein>
    <recommendedName>
        <fullName evidence="10">G-protein coupled receptors family 3 profile domain-containing protein</fullName>
    </recommendedName>
</protein>
<dbReference type="EMBL" id="CAACVG010001409">
    <property type="protein sequence ID" value="VEN35273.1"/>
    <property type="molecule type" value="Genomic_DNA"/>
</dbReference>
<proteinExistence type="predicted"/>
<evidence type="ECO:0000256" key="9">
    <source>
        <dbReference type="SAM" id="Phobius"/>
    </source>
</evidence>
<evidence type="ECO:0000256" key="7">
    <source>
        <dbReference type="ARBA" id="ARBA00023180"/>
    </source>
</evidence>
<evidence type="ECO:0000313" key="11">
    <source>
        <dbReference type="EMBL" id="VEN35273.1"/>
    </source>
</evidence>
<name>A0A653BIF7_CALMS</name>
<gene>
    <name evidence="11" type="ORF">CALMAC_LOCUS1222</name>
</gene>